<feature type="domain" description="BRCT" evidence="18">
    <location>
        <begin position="316"/>
        <end position="339"/>
    </location>
</feature>
<feature type="compositionally biased region" description="Basic and acidic residues" evidence="16">
    <location>
        <begin position="617"/>
        <end position="627"/>
    </location>
</feature>
<dbReference type="EMBL" id="KE346244">
    <property type="protein sequence ID" value="EXC31206.1"/>
    <property type="molecule type" value="Genomic_DNA"/>
</dbReference>
<dbReference type="InterPro" id="IPR001357">
    <property type="entry name" value="BRCT_dom"/>
</dbReference>
<evidence type="ECO:0000256" key="2">
    <source>
        <dbReference type="ARBA" id="ARBA00004123"/>
    </source>
</evidence>
<dbReference type="FunFam" id="2.40.50.140:FF:000173">
    <property type="entry name" value="DNA ligase"/>
    <property type="match status" value="1"/>
</dbReference>
<comment type="cofactor">
    <cofactor evidence="1">
        <name>Mg(2+)</name>
        <dbReference type="ChEBI" id="CHEBI:18420"/>
    </cofactor>
</comment>
<dbReference type="Pfam" id="PF04679">
    <property type="entry name" value="DNA_ligase_A_C"/>
    <property type="match status" value="1"/>
</dbReference>
<dbReference type="PROSITE" id="PS00333">
    <property type="entry name" value="DNA_LIGASE_A2"/>
    <property type="match status" value="1"/>
</dbReference>
<accession>W9SIR1</accession>
<dbReference type="InterPro" id="IPR016059">
    <property type="entry name" value="DNA_ligase_ATP-dep_CS"/>
</dbReference>
<feature type="compositionally biased region" description="Basic residues" evidence="16">
    <location>
        <begin position="649"/>
        <end position="662"/>
    </location>
</feature>
<organism evidence="19 20">
    <name type="scientific">Morus notabilis</name>
    <dbReference type="NCBI Taxonomy" id="981085"/>
    <lineage>
        <taxon>Eukaryota</taxon>
        <taxon>Viridiplantae</taxon>
        <taxon>Streptophyta</taxon>
        <taxon>Embryophyta</taxon>
        <taxon>Tracheophyta</taxon>
        <taxon>Spermatophyta</taxon>
        <taxon>Magnoliopsida</taxon>
        <taxon>eudicotyledons</taxon>
        <taxon>Gunneridae</taxon>
        <taxon>Pentapetalae</taxon>
        <taxon>rosids</taxon>
        <taxon>fabids</taxon>
        <taxon>Rosales</taxon>
        <taxon>Moraceae</taxon>
        <taxon>Moreae</taxon>
        <taxon>Morus</taxon>
    </lineage>
</organism>
<feature type="compositionally biased region" description="Basic and acidic residues" evidence="16">
    <location>
        <begin position="782"/>
        <end position="795"/>
    </location>
</feature>
<dbReference type="Gene3D" id="3.40.50.10190">
    <property type="entry name" value="BRCT domain"/>
    <property type="match status" value="2"/>
</dbReference>
<name>W9SIR1_9ROSA</name>
<keyword evidence="11" id="KW-0233">DNA recombination</keyword>
<dbReference type="PROSITE" id="PS50172">
    <property type="entry name" value="BRCT"/>
    <property type="match status" value="2"/>
</dbReference>
<evidence type="ECO:0000256" key="12">
    <source>
        <dbReference type="ARBA" id="ARBA00023204"/>
    </source>
</evidence>
<keyword evidence="7" id="KW-0547">Nucleotide-binding</keyword>
<dbReference type="SUPFAM" id="SSF56091">
    <property type="entry name" value="DNA ligase/mRNA capping enzyme, catalytic domain"/>
    <property type="match status" value="1"/>
</dbReference>
<evidence type="ECO:0000256" key="10">
    <source>
        <dbReference type="ARBA" id="ARBA00022842"/>
    </source>
</evidence>
<evidence type="ECO:0000313" key="20">
    <source>
        <dbReference type="Proteomes" id="UP000030645"/>
    </source>
</evidence>
<keyword evidence="12" id="KW-0234">DNA repair</keyword>
<feature type="region of interest" description="Disordered" evidence="16">
    <location>
        <begin position="248"/>
        <end position="273"/>
    </location>
</feature>
<feature type="compositionally biased region" description="Basic and acidic residues" evidence="16">
    <location>
        <begin position="703"/>
        <end position="726"/>
    </location>
</feature>
<dbReference type="eggNOG" id="KOG0966">
    <property type="taxonomic scope" value="Eukaryota"/>
</dbReference>
<feature type="region of interest" description="Disordered" evidence="16">
    <location>
        <begin position="539"/>
        <end position="761"/>
    </location>
</feature>
<dbReference type="SUPFAM" id="SSF52113">
    <property type="entry name" value="BRCT domain"/>
    <property type="match status" value="1"/>
</dbReference>
<feature type="domain" description="BRCT" evidence="18">
    <location>
        <begin position="401"/>
        <end position="508"/>
    </location>
</feature>
<dbReference type="GO" id="GO:0006303">
    <property type="term" value="P:double-strand break repair via nonhomologous end joining"/>
    <property type="evidence" value="ECO:0007669"/>
    <property type="project" value="TreeGrafter"/>
</dbReference>
<dbReference type="GO" id="GO:0003677">
    <property type="term" value="F:DNA binding"/>
    <property type="evidence" value="ECO:0007669"/>
    <property type="project" value="InterPro"/>
</dbReference>
<evidence type="ECO:0000256" key="6">
    <source>
        <dbReference type="ARBA" id="ARBA00022737"/>
    </source>
</evidence>
<evidence type="ECO:0000256" key="4">
    <source>
        <dbReference type="ARBA" id="ARBA00022598"/>
    </source>
</evidence>
<dbReference type="InterPro" id="IPR012310">
    <property type="entry name" value="DNA_ligase_ATP-dep_cent"/>
</dbReference>
<keyword evidence="6" id="KW-0677">Repeat</keyword>
<dbReference type="SUPFAM" id="SSF50249">
    <property type="entry name" value="Nucleic acid-binding proteins"/>
    <property type="match status" value="1"/>
</dbReference>
<dbReference type="InterPro" id="IPR036420">
    <property type="entry name" value="BRCT_dom_sf"/>
</dbReference>
<sequence>MDRIRNEVIRSKVGVAPIEDKVREDRLRWYVHVQRRPLEALVRAWEDILIPNTRRGRGRPRITDEGIILKDLGSKWEPSDRSGKWLKLKPDYVRAGSDLDVLIIGGYYGSGRRGGEVAQFLVGIAERPTPNTHPRRVGTGLSDEDLDAVVNKLKPFFRKYEYPKKAPPSFYQVTNNSKERPDVWIDSPEKSIILSITSDIRTIRSEVFAAPYSLRFPRIDRVRYDKPWHECLDVQSFIELVQTTNGTTHRGTDSAAVQHSKQKRTKSSTREDKKKLSVVPSHLVQTDISGVKEGDTIFSGMMFWIKFQAAKLRGDIIHYSWLLNCSSQKKLLPLQPKYFLFLSDSSKKKLQEEIDEFSDSYYWDLDLAGIKQLLSNVDRAEDTKTIDHFKEKYSLAKWSRFHGCFIYFHASPESLKPDWEVLLGLSLRRLKVEVNMNGGRVSNSLAQATHLVVLSVPGFTLDLENVLQSFSGTEKRLIWNGKLHIVQSQWLEDCVEREQRLPEETYSLKPLLEQLKIEDWNQDMDLEVSSDLDIVKKQNVSLSPSKEGNNRKGSEAPESPGIRPVLEVGSKRKRGRPAGNRGKAVAKPARKTRARVGSKAAKISGNESDDSVSDEENTTKEESKQLGESHGNIVEEQSQISKAKGGAKQVRRTRARIGKKPAKISGNESEDNASQDESTFKEPANKQIEDIHERIDIGTSQTRETKTIEKSESSEKGNADKQEGEGNIRYWFNKVPENETSEKQNSENSQPPPPPPEKLELMTDPVHAMLLDMIPRLGKEKVEITNTSTEDKKPAVDPNAPQPKKKKVSYKDIAGDLLKDW</sequence>
<dbReference type="GO" id="GO:0006297">
    <property type="term" value="P:nucleotide-excision repair, DNA gap filling"/>
    <property type="evidence" value="ECO:0007669"/>
    <property type="project" value="TreeGrafter"/>
</dbReference>
<evidence type="ECO:0000256" key="14">
    <source>
        <dbReference type="ARBA" id="ARBA00030676"/>
    </source>
</evidence>
<dbReference type="Gene3D" id="2.40.50.140">
    <property type="entry name" value="Nucleic acid-binding proteins"/>
    <property type="match status" value="1"/>
</dbReference>
<keyword evidence="8" id="KW-0227">DNA damage</keyword>
<dbReference type="InterPro" id="IPR012309">
    <property type="entry name" value="DNA_ligase_ATP-dep_C"/>
</dbReference>
<evidence type="ECO:0000256" key="9">
    <source>
        <dbReference type="ARBA" id="ARBA00022840"/>
    </source>
</evidence>
<dbReference type="Gene3D" id="3.30.470.30">
    <property type="entry name" value="DNA ligase/mRNA capping enzyme"/>
    <property type="match status" value="1"/>
</dbReference>
<evidence type="ECO:0000256" key="15">
    <source>
        <dbReference type="ARBA" id="ARBA00031942"/>
    </source>
</evidence>
<dbReference type="InterPro" id="IPR012340">
    <property type="entry name" value="NA-bd_OB-fold"/>
</dbReference>
<feature type="domain" description="ATP-dependent DNA ligase family profile" evidence="17">
    <location>
        <begin position="65"/>
        <end position="126"/>
    </location>
</feature>
<keyword evidence="4 19" id="KW-0436">Ligase</keyword>
<evidence type="ECO:0000256" key="13">
    <source>
        <dbReference type="ARBA" id="ARBA00023242"/>
    </source>
</evidence>
<comment type="similarity">
    <text evidence="3">Belongs to the ATP-dependent DNA ligase family.</text>
</comment>
<keyword evidence="20" id="KW-1185">Reference proteome</keyword>
<evidence type="ECO:0000256" key="5">
    <source>
        <dbReference type="ARBA" id="ARBA00022723"/>
    </source>
</evidence>
<evidence type="ECO:0000256" key="7">
    <source>
        <dbReference type="ARBA" id="ARBA00022741"/>
    </source>
</evidence>
<evidence type="ECO:0000256" key="1">
    <source>
        <dbReference type="ARBA" id="ARBA00001946"/>
    </source>
</evidence>
<feature type="region of interest" description="Disordered" evidence="16">
    <location>
        <begin position="782"/>
        <end position="808"/>
    </location>
</feature>
<dbReference type="InterPro" id="IPR029710">
    <property type="entry name" value="LIG4"/>
</dbReference>
<evidence type="ECO:0000259" key="17">
    <source>
        <dbReference type="PROSITE" id="PS50160"/>
    </source>
</evidence>
<keyword evidence="10" id="KW-0460">Magnesium</keyword>
<proteinExistence type="inferred from homology"/>
<evidence type="ECO:0000259" key="18">
    <source>
        <dbReference type="PROSITE" id="PS50172"/>
    </source>
</evidence>
<feature type="compositionally biased region" description="Polar residues" evidence="16">
    <location>
        <begin position="248"/>
        <end position="259"/>
    </location>
</feature>
<keyword evidence="13" id="KW-0539">Nucleus</keyword>
<dbReference type="Proteomes" id="UP000030645">
    <property type="component" value="Unassembled WGS sequence"/>
</dbReference>
<feature type="compositionally biased region" description="Basic and acidic residues" evidence="16">
    <location>
        <begin position="736"/>
        <end position="745"/>
    </location>
</feature>
<protein>
    <recommendedName>
        <fullName evidence="15">DNA ligase IV</fullName>
    </recommendedName>
    <alternativeName>
        <fullName evidence="14">Polydeoxyribonucleotide synthase [ATP] 4</fullName>
    </alternativeName>
</protein>
<evidence type="ECO:0000256" key="11">
    <source>
        <dbReference type="ARBA" id="ARBA00023172"/>
    </source>
</evidence>
<dbReference type="GO" id="GO:0006310">
    <property type="term" value="P:DNA recombination"/>
    <property type="evidence" value="ECO:0007669"/>
    <property type="project" value="UniProtKB-KW"/>
</dbReference>
<dbReference type="PANTHER" id="PTHR45997">
    <property type="entry name" value="DNA LIGASE 4"/>
    <property type="match status" value="1"/>
</dbReference>
<dbReference type="PROSITE" id="PS50160">
    <property type="entry name" value="DNA_LIGASE_A3"/>
    <property type="match status" value="1"/>
</dbReference>
<dbReference type="AlphaFoldDB" id="W9SIR1"/>
<dbReference type="FunFam" id="3.40.50.10190:FF:000044">
    <property type="entry name" value="DNA ligase"/>
    <property type="match status" value="1"/>
</dbReference>
<dbReference type="GO" id="GO:0046872">
    <property type="term" value="F:metal ion binding"/>
    <property type="evidence" value="ECO:0007669"/>
    <property type="project" value="UniProtKB-KW"/>
</dbReference>
<evidence type="ECO:0000313" key="19">
    <source>
        <dbReference type="EMBL" id="EXC31206.1"/>
    </source>
</evidence>
<evidence type="ECO:0000256" key="16">
    <source>
        <dbReference type="SAM" id="MobiDB-lite"/>
    </source>
</evidence>
<feature type="compositionally biased region" description="Acidic residues" evidence="16">
    <location>
        <begin position="607"/>
        <end position="616"/>
    </location>
</feature>
<evidence type="ECO:0000256" key="8">
    <source>
        <dbReference type="ARBA" id="ARBA00022763"/>
    </source>
</evidence>
<feature type="compositionally biased region" description="Basic and acidic residues" evidence="16">
    <location>
        <begin position="678"/>
        <end position="696"/>
    </location>
</feature>
<dbReference type="GO" id="GO:0003910">
    <property type="term" value="F:DNA ligase (ATP) activity"/>
    <property type="evidence" value="ECO:0007669"/>
    <property type="project" value="InterPro"/>
</dbReference>
<dbReference type="STRING" id="981085.W9SIR1"/>
<dbReference type="GO" id="GO:0032807">
    <property type="term" value="C:DNA ligase IV complex"/>
    <property type="evidence" value="ECO:0007669"/>
    <property type="project" value="TreeGrafter"/>
</dbReference>
<keyword evidence="5" id="KW-0479">Metal-binding</keyword>
<reference evidence="20" key="1">
    <citation type="submission" date="2013-01" db="EMBL/GenBank/DDBJ databases">
        <title>Draft Genome Sequence of a Mulberry Tree, Morus notabilis C.K. Schneid.</title>
        <authorList>
            <person name="He N."/>
            <person name="Zhao S."/>
        </authorList>
    </citation>
    <scope>NUCLEOTIDE SEQUENCE</scope>
</reference>
<dbReference type="GO" id="GO:0005524">
    <property type="term" value="F:ATP binding"/>
    <property type="evidence" value="ECO:0007669"/>
    <property type="project" value="UniProtKB-KW"/>
</dbReference>
<dbReference type="PANTHER" id="PTHR45997:SF1">
    <property type="entry name" value="DNA LIGASE 4"/>
    <property type="match status" value="1"/>
</dbReference>
<comment type="subcellular location">
    <subcellularLocation>
        <location evidence="2">Nucleus</location>
    </subcellularLocation>
</comment>
<gene>
    <name evidence="19" type="ORF">L484_005631</name>
</gene>
<keyword evidence="9" id="KW-0067">ATP-binding</keyword>
<evidence type="ECO:0000256" key="3">
    <source>
        <dbReference type="ARBA" id="ARBA00007572"/>
    </source>
</evidence>